<sequence length="122" mass="13692">MVTTMPDNPSDLLNLSLLIPPLPLKQSALLPILRPFSLSMRSYFSRKKQTLNLNPYIFRRTKKSINKTSSLSPNLTLEYAIGDSFEKAFEEGRIMGASQIRRKGSDIMDSSDSVGSNSPWQP</sequence>
<evidence type="ECO:0000256" key="1">
    <source>
        <dbReference type="SAM" id="MobiDB-lite"/>
    </source>
</evidence>
<proteinExistence type="predicted"/>
<reference evidence="2 3" key="1">
    <citation type="journal article" date="2020" name="BMC Genomics">
        <title>Intraspecific diversification of the crop wild relative Brassica cretica Lam. using demographic model selection.</title>
        <authorList>
            <person name="Kioukis A."/>
            <person name="Michalopoulou V.A."/>
            <person name="Briers L."/>
            <person name="Pirintsos S."/>
            <person name="Studholme D.J."/>
            <person name="Pavlidis P."/>
            <person name="Sarris P.F."/>
        </authorList>
    </citation>
    <scope>NUCLEOTIDE SEQUENCE [LARGE SCALE GENOMIC DNA]</scope>
    <source>
        <strain evidence="3">cv. PFS-1207/04</strain>
    </source>
</reference>
<evidence type="ECO:0000313" key="2">
    <source>
        <dbReference type="EMBL" id="KAF3576849.1"/>
    </source>
</evidence>
<keyword evidence="3" id="KW-1185">Reference proteome</keyword>
<organism evidence="2 3">
    <name type="scientific">Brassica cretica</name>
    <name type="common">Mustard</name>
    <dbReference type="NCBI Taxonomy" id="69181"/>
    <lineage>
        <taxon>Eukaryota</taxon>
        <taxon>Viridiplantae</taxon>
        <taxon>Streptophyta</taxon>
        <taxon>Embryophyta</taxon>
        <taxon>Tracheophyta</taxon>
        <taxon>Spermatophyta</taxon>
        <taxon>Magnoliopsida</taxon>
        <taxon>eudicotyledons</taxon>
        <taxon>Gunneridae</taxon>
        <taxon>Pentapetalae</taxon>
        <taxon>rosids</taxon>
        <taxon>malvids</taxon>
        <taxon>Brassicales</taxon>
        <taxon>Brassicaceae</taxon>
        <taxon>Brassiceae</taxon>
        <taxon>Brassica</taxon>
    </lineage>
</organism>
<dbReference type="Proteomes" id="UP000266723">
    <property type="component" value="Unassembled WGS sequence"/>
</dbReference>
<accession>A0ABQ7DGW7</accession>
<dbReference type="EMBL" id="QGKV02000649">
    <property type="protein sequence ID" value="KAF3576849.1"/>
    <property type="molecule type" value="Genomic_DNA"/>
</dbReference>
<protein>
    <submittedName>
        <fullName evidence="2">Uncharacterized protein</fullName>
    </submittedName>
</protein>
<feature type="compositionally biased region" description="Polar residues" evidence="1">
    <location>
        <begin position="108"/>
        <end position="122"/>
    </location>
</feature>
<gene>
    <name evidence="2" type="ORF">DY000_02034068</name>
</gene>
<feature type="region of interest" description="Disordered" evidence="1">
    <location>
        <begin position="100"/>
        <end position="122"/>
    </location>
</feature>
<evidence type="ECO:0000313" key="3">
    <source>
        <dbReference type="Proteomes" id="UP000266723"/>
    </source>
</evidence>
<comment type="caution">
    <text evidence="2">The sequence shown here is derived from an EMBL/GenBank/DDBJ whole genome shotgun (WGS) entry which is preliminary data.</text>
</comment>
<name>A0ABQ7DGW7_BRACR</name>